<dbReference type="PROSITE" id="PS00217">
    <property type="entry name" value="SUGAR_TRANSPORT_2"/>
    <property type="match status" value="1"/>
</dbReference>
<evidence type="ECO:0000313" key="12">
    <source>
        <dbReference type="Proteomes" id="UP000245712"/>
    </source>
</evidence>
<dbReference type="Pfam" id="PF07690">
    <property type="entry name" value="MFS_1"/>
    <property type="match status" value="1"/>
</dbReference>
<feature type="transmembrane region" description="Helical" evidence="9">
    <location>
        <begin position="158"/>
        <end position="179"/>
    </location>
</feature>
<organism evidence="11 12">
    <name type="scientific">Paraburkholderia unamae</name>
    <dbReference type="NCBI Taxonomy" id="219649"/>
    <lineage>
        <taxon>Bacteria</taxon>
        <taxon>Pseudomonadati</taxon>
        <taxon>Pseudomonadota</taxon>
        <taxon>Betaproteobacteria</taxon>
        <taxon>Burkholderiales</taxon>
        <taxon>Burkholderiaceae</taxon>
        <taxon>Paraburkholderia</taxon>
    </lineage>
</organism>
<dbReference type="EMBL" id="QEOB01000004">
    <property type="protein sequence ID" value="PVX84824.1"/>
    <property type="molecule type" value="Genomic_DNA"/>
</dbReference>
<accession>A0ABX5KQI2</accession>
<keyword evidence="8 9" id="KW-0472">Membrane</keyword>
<keyword evidence="5 9" id="KW-0812">Transmembrane</keyword>
<comment type="similarity">
    <text evidence="2">Belongs to the major facilitator superfamily. Metabolite:H+ Symporter (MHS) family (TC 2.A.1.6) family.</text>
</comment>
<dbReference type="SUPFAM" id="SSF103473">
    <property type="entry name" value="MFS general substrate transporter"/>
    <property type="match status" value="1"/>
</dbReference>
<sequence>MQNAGSTGARPYVGARRRALLGATIGNVLEWYDFTLYAFFASYIARQFFPSSNPTAQLLQAFVVYGLGYLARPVGAVVIGAFADTRGRKPAMLLTFSLMAAGTLIIVLTPPAASIGTFATTLILVARLIQGFSSGGEAGGSAAFLIEHARPDRRASTAALVQMGMAGANVLGTLAATAVTYSFNQAALESWAWRLPFALGLLIVPVGLYLRQNLDETDEFKQIMLQRQRQTDRVSPLASLFRDDLGPVAMAFSVTILWTATLGVLVLYFPTYSQARLGFSAGSAYAASLLGNVVVLVTAWLGGRCADRVGQRAVLLVSACASICLVYPALLWLSTHRTLETLLAVQFVFGALTGSYCGVAASTLLELFPAHNRSTGVSIGYNMAVVIFGGFSPAILTWLGSFAGLLAPAFYVMTAAALSLLAVLRLPAGSLAEVRASPAPGMAPQRESARPL</sequence>
<gene>
    <name evidence="11" type="ORF">C7402_10467</name>
</gene>
<evidence type="ECO:0000256" key="6">
    <source>
        <dbReference type="ARBA" id="ARBA00022847"/>
    </source>
</evidence>
<evidence type="ECO:0000313" key="11">
    <source>
        <dbReference type="EMBL" id="PVX84824.1"/>
    </source>
</evidence>
<dbReference type="PANTHER" id="PTHR43528">
    <property type="entry name" value="ALPHA-KETOGLUTARATE PERMEASE"/>
    <property type="match status" value="1"/>
</dbReference>
<feature type="transmembrane region" description="Helical" evidence="9">
    <location>
        <begin position="248"/>
        <end position="270"/>
    </location>
</feature>
<dbReference type="InterPro" id="IPR005829">
    <property type="entry name" value="Sugar_transporter_CS"/>
</dbReference>
<feature type="transmembrane region" description="Helical" evidence="9">
    <location>
        <begin position="345"/>
        <end position="367"/>
    </location>
</feature>
<feature type="transmembrane region" description="Helical" evidence="9">
    <location>
        <begin position="405"/>
        <end position="426"/>
    </location>
</feature>
<protein>
    <submittedName>
        <fullName evidence="11">MHS family proline/betaine transporter-like MFS transporter</fullName>
    </submittedName>
</protein>
<keyword evidence="12" id="KW-1185">Reference proteome</keyword>
<dbReference type="PROSITE" id="PS50850">
    <property type="entry name" value="MFS"/>
    <property type="match status" value="1"/>
</dbReference>
<evidence type="ECO:0000256" key="1">
    <source>
        <dbReference type="ARBA" id="ARBA00004651"/>
    </source>
</evidence>
<proteinExistence type="inferred from homology"/>
<dbReference type="Gene3D" id="1.20.1250.20">
    <property type="entry name" value="MFS general substrate transporter like domains"/>
    <property type="match status" value="2"/>
</dbReference>
<feature type="transmembrane region" description="Helical" evidence="9">
    <location>
        <begin position="122"/>
        <end position="146"/>
    </location>
</feature>
<feature type="transmembrane region" description="Helical" evidence="9">
    <location>
        <begin position="57"/>
        <end position="79"/>
    </location>
</feature>
<evidence type="ECO:0000256" key="7">
    <source>
        <dbReference type="ARBA" id="ARBA00022989"/>
    </source>
</evidence>
<evidence type="ECO:0000256" key="4">
    <source>
        <dbReference type="ARBA" id="ARBA00022475"/>
    </source>
</evidence>
<keyword evidence="7 9" id="KW-1133">Transmembrane helix</keyword>
<dbReference type="InterPro" id="IPR020846">
    <property type="entry name" value="MFS_dom"/>
</dbReference>
<dbReference type="PANTHER" id="PTHR43528:SF8">
    <property type="entry name" value="BLR0239 PROTEIN"/>
    <property type="match status" value="1"/>
</dbReference>
<dbReference type="InterPro" id="IPR051084">
    <property type="entry name" value="H+-coupled_symporters"/>
</dbReference>
<feature type="transmembrane region" description="Helical" evidence="9">
    <location>
        <begin position="20"/>
        <end position="45"/>
    </location>
</feature>
<evidence type="ECO:0000256" key="8">
    <source>
        <dbReference type="ARBA" id="ARBA00023136"/>
    </source>
</evidence>
<keyword evidence="3" id="KW-0813">Transport</keyword>
<evidence type="ECO:0000256" key="9">
    <source>
        <dbReference type="SAM" id="Phobius"/>
    </source>
</evidence>
<evidence type="ECO:0000256" key="3">
    <source>
        <dbReference type="ARBA" id="ARBA00022448"/>
    </source>
</evidence>
<feature type="transmembrane region" description="Helical" evidence="9">
    <location>
        <begin position="379"/>
        <end position="399"/>
    </location>
</feature>
<dbReference type="InterPro" id="IPR011701">
    <property type="entry name" value="MFS"/>
</dbReference>
<feature type="transmembrane region" description="Helical" evidence="9">
    <location>
        <begin position="313"/>
        <end position="333"/>
    </location>
</feature>
<evidence type="ECO:0000259" key="10">
    <source>
        <dbReference type="PROSITE" id="PS50850"/>
    </source>
</evidence>
<dbReference type="Proteomes" id="UP000245712">
    <property type="component" value="Unassembled WGS sequence"/>
</dbReference>
<feature type="transmembrane region" description="Helical" evidence="9">
    <location>
        <begin position="191"/>
        <end position="210"/>
    </location>
</feature>
<feature type="domain" description="Major facilitator superfamily (MFS) profile" evidence="10">
    <location>
        <begin position="19"/>
        <end position="432"/>
    </location>
</feature>
<keyword evidence="6" id="KW-0769">Symport</keyword>
<evidence type="ECO:0000256" key="2">
    <source>
        <dbReference type="ARBA" id="ARBA00008240"/>
    </source>
</evidence>
<feature type="transmembrane region" description="Helical" evidence="9">
    <location>
        <begin position="91"/>
        <end position="110"/>
    </location>
</feature>
<feature type="transmembrane region" description="Helical" evidence="9">
    <location>
        <begin position="282"/>
        <end position="301"/>
    </location>
</feature>
<comment type="caution">
    <text evidence="11">The sequence shown here is derived from an EMBL/GenBank/DDBJ whole genome shotgun (WGS) entry which is preliminary data.</text>
</comment>
<keyword evidence="4" id="KW-1003">Cell membrane</keyword>
<name>A0ABX5KQI2_9BURK</name>
<reference evidence="11 12" key="1">
    <citation type="submission" date="2018-05" db="EMBL/GenBank/DDBJ databases">
        <title>Genomic Encyclopedia of Type Strains, Phase IV (KMG-V): Genome sequencing to study the core and pangenomes of soil and plant-associated prokaryotes.</title>
        <authorList>
            <person name="Whitman W."/>
        </authorList>
    </citation>
    <scope>NUCLEOTIDE SEQUENCE [LARGE SCALE GENOMIC DNA]</scope>
    <source>
        <strain evidence="11 12">SCZa-39</strain>
    </source>
</reference>
<dbReference type="InterPro" id="IPR036259">
    <property type="entry name" value="MFS_trans_sf"/>
</dbReference>
<evidence type="ECO:0000256" key="5">
    <source>
        <dbReference type="ARBA" id="ARBA00022692"/>
    </source>
</evidence>
<comment type="subcellular location">
    <subcellularLocation>
        <location evidence="1">Cell membrane</location>
        <topology evidence="1">Multi-pass membrane protein</topology>
    </subcellularLocation>
</comment>